<accession>A0A364Y8V6</accession>
<dbReference type="CDD" id="cd00077">
    <property type="entry name" value="HDc"/>
    <property type="match status" value="1"/>
</dbReference>
<dbReference type="InterPro" id="IPR027417">
    <property type="entry name" value="P-loop_NTPase"/>
</dbReference>
<evidence type="ECO:0000256" key="1">
    <source>
        <dbReference type="ARBA" id="ARBA00022741"/>
    </source>
</evidence>
<gene>
    <name evidence="3" type="ORF">DQQ10_02280</name>
</gene>
<dbReference type="GO" id="GO:0000166">
    <property type="term" value="F:nucleotide binding"/>
    <property type="evidence" value="ECO:0007669"/>
    <property type="project" value="UniProtKB-KW"/>
</dbReference>
<comment type="caution">
    <text evidence="3">The sequence shown here is derived from an EMBL/GenBank/DDBJ whole genome shotgun (WGS) entry which is preliminary data.</text>
</comment>
<name>A0A364Y8V6_9BACT</name>
<evidence type="ECO:0000313" key="3">
    <source>
        <dbReference type="EMBL" id="RAW03521.1"/>
    </source>
</evidence>
<keyword evidence="1" id="KW-0547">Nucleotide-binding</keyword>
<dbReference type="PANTHER" id="PTHR47545">
    <property type="entry name" value="MULTIFUNCTIONAL CCA PROTEIN"/>
    <property type="match status" value="1"/>
</dbReference>
<feature type="domain" description="HD" evidence="2">
    <location>
        <begin position="55"/>
        <end position="132"/>
    </location>
</feature>
<dbReference type="Pfam" id="PF01966">
    <property type="entry name" value="HD"/>
    <property type="match status" value="1"/>
</dbReference>
<dbReference type="InterPro" id="IPR006674">
    <property type="entry name" value="HD_domain"/>
</dbReference>
<dbReference type="Gene3D" id="3.40.50.300">
    <property type="entry name" value="P-loop containing nucleotide triphosphate hydrolases"/>
    <property type="match status" value="1"/>
</dbReference>
<dbReference type="OrthoDB" id="9805698at2"/>
<dbReference type="EMBL" id="QMFY01000001">
    <property type="protein sequence ID" value="RAW03521.1"/>
    <property type="molecule type" value="Genomic_DNA"/>
</dbReference>
<dbReference type="AlphaFoldDB" id="A0A364Y8V6"/>
<dbReference type="PANTHER" id="PTHR47545:SF1">
    <property type="entry name" value="MULTIFUNCTIONAL CCA PROTEIN"/>
    <property type="match status" value="1"/>
</dbReference>
<dbReference type="SUPFAM" id="SSF52540">
    <property type="entry name" value="P-loop containing nucleoside triphosphate hydrolases"/>
    <property type="match status" value="1"/>
</dbReference>
<dbReference type="Gene3D" id="1.10.3090.10">
    <property type="entry name" value="cca-adding enzyme, domain 2"/>
    <property type="match status" value="1"/>
</dbReference>
<proteinExistence type="predicted"/>
<dbReference type="InterPro" id="IPR003607">
    <property type="entry name" value="HD/PDEase_dom"/>
</dbReference>
<sequence>MNWVLIKDKSWQSLERNFEWVADMSGVRQDPRHHAEGDVAVHTQMVLDALQNSVEFEALSESAKEILWTAALLHDVEKRSTTVLEFDGSITSKGHAKKGEYTTRQILYELGAPVQMREQIAALVRHHGLPLWVMEKRDPQKAVIESSLRGGSTQLALLAKADVLGRTCNDQQDLLERIDFFEALCREQQCWFTPRYFETGLARFDYFRKDDSSVDYIPFDDYKNDVIMLSGLPGMGKDFFITRNYPGMTVISLDEIRRKNKIKPDDAAGNGWVIQQAKEHARILLRRSEPFIFNATNITKQMRSIWIDLFTTYKARVKLLYMEVPYQQWLQQNRDRDHPVPEKVIQRMLQKLEVPLSYEAQTVEWIF</sequence>
<keyword evidence="4" id="KW-1185">Reference proteome</keyword>
<dbReference type="Pfam" id="PF13671">
    <property type="entry name" value="AAA_33"/>
    <property type="match status" value="1"/>
</dbReference>
<evidence type="ECO:0000313" key="4">
    <source>
        <dbReference type="Proteomes" id="UP000251889"/>
    </source>
</evidence>
<dbReference type="SUPFAM" id="SSF109604">
    <property type="entry name" value="HD-domain/PDEase-like"/>
    <property type="match status" value="1"/>
</dbReference>
<organism evidence="3 4">
    <name type="scientific">Pseudochryseolinea flava</name>
    <dbReference type="NCBI Taxonomy" id="2059302"/>
    <lineage>
        <taxon>Bacteria</taxon>
        <taxon>Pseudomonadati</taxon>
        <taxon>Bacteroidota</taxon>
        <taxon>Cytophagia</taxon>
        <taxon>Cytophagales</taxon>
        <taxon>Fulvivirgaceae</taxon>
        <taxon>Pseudochryseolinea</taxon>
    </lineage>
</organism>
<dbReference type="Proteomes" id="UP000251889">
    <property type="component" value="Unassembled WGS sequence"/>
</dbReference>
<evidence type="ECO:0000259" key="2">
    <source>
        <dbReference type="Pfam" id="PF01966"/>
    </source>
</evidence>
<reference evidence="3 4" key="1">
    <citation type="submission" date="2018-06" db="EMBL/GenBank/DDBJ databases">
        <title>Chryseolinea flavus sp. nov., a member of the phylum Bacteroidetes isolated from soil.</title>
        <authorList>
            <person name="Li Y."/>
            <person name="Wang J."/>
        </authorList>
    </citation>
    <scope>NUCLEOTIDE SEQUENCE [LARGE SCALE GENOMIC DNA]</scope>
    <source>
        <strain evidence="3 4">SDU1-6</strain>
    </source>
</reference>
<dbReference type="InterPro" id="IPR050124">
    <property type="entry name" value="tRNA_CCA-adding_enzyme"/>
</dbReference>
<dbReference type="RefSeq" id="WP_112745737.1">
    <property type="nucleotide sequence ID" value="NZ_QMFY01000001.1"/>
</dbReference>
<protein>
    <submittedName>
        <fullName evidence="3">Poly(A) polymerase</fullName>
    </submittedName>
</protein>